<sequence length="202" mass="23073">MLHRLRHSVGRLWIRYNRALATRPLPVKVVTSTVGLALGDVIAQLPLMWKGESWDGLRTLRFSSFGLVIHGPLSHIWYQFLDKHIVVTAPKSFRAVVSKTLMDQLLWAPVFTSVFFAYLKAAEGNWGDIVPEIQHKLWPTLKVNWLVWPAAHIFNFRFVPDSQRVLYINVIALGYNAFLSSMAAAKKVSDPLQVIARQRETQ</sequence>
<evidence type="ECO:0000256" key="5">
    <source>
        <dbReference type="ARBA" id="ARBA00023136"/>
    </source>
</evidence>
<dbReference type="GO" id="GO:0016020">
    <property type="term" value="C:membrane"/>
    <property type="evidence" value="ECO:0007669"/>
    <property type="project" value="UniProtKB-SubCell"/>
</dbReference>
<reference evidence="7" key="1">
    <citation type="journal article" date="2022" name="Proc. Natl. Acad. Sci. U.S.A.">
        <title>Life cycle and functional genomics of the unicellular red alga Galdieria for elucidating algal and plant evolution and industrial use.</title>
        <authorList>
            <person name="Hirooka S."/>
            <person name="Itabashi T."/>
            <person name="Ichinose T.M."/>
            <person name="Onuma R."/>
            <person name="Fujiwara T."/>
            <person name="Yamashita S."/>
            <person name="Jong L.W."/>
            <person name="Tomita R."/>
            <person name="Iwane A.H."/>
            <person name="Miyagishima S.Y."/>
        </authorList>
    </citation>
    <scope>NUCLEOTIDE SEQUENCE</scope>
    <source>
        <strain evidence="7">NBRC 102759</strain>
    </source>
</reference>
<dbReference type="Pfam" id="PF04117">
    <property type="entry name" value="Mpv17_PMP22"/>
    <property type="match status" value="1"/>
</dbReference>
<evidence type="ECO:0000313" key="8">
    <source>
        <dbReference type="Proteomes" id="UP001061958"/>
    </source>
</evidence>
<evidence type="ECO:0000256" key="4">
    <source>
        <dbReference type="ARBA" id="ARBA00022989"/>
    </source>
</evidence>
<evidence type="ECO:0008006" key="9">
    <source>
        <dbReference type="Google" id="ProtNLM"/>
    </source>
</evidence>
<dbReference type="GO" id="GO:0005737">
    <property type="term" value="C:cytoplasm"/>
    <property type="evidence" value="ECO:0007669"/>
    <property type="project" value="TreeGrafter"/>
</dbReference>
<keyword evidence="8" id="KW-1185">Reference proteome</keyword>
<organism evidence="7 8">
    <name type="scientific">Galdieria partita</name>
    <dbReference type="NCBI Taxonomy" id="83374"/>
    <lineage>
        <taxon>Eukaryota</taxon>
        <taxon>Rhodophyta</taxon>
        <taxon>Bangiophyceae</taxon>
        <taxon>Galdieriales</taxon>
        <taxon>Galdieriaceae</taxon>
        <taxon>Galdieria</taxon>
    </lineage>
</organism>
<gene>
    <name evidence="7" type="ORF">GpartN1_g7704.t1</name>
</gene>
<dbReference type="PANTHER" id="PTHR11266">
    <property type="entry name" value="PEROXISOMAL MEMBRANE PROTEIN 2, PXMP2 MPV17"/>
    <property type="match status" value="1"/>
</dbReference>
<dbReference type="EMBL" id="BQMJ01000077">
    <property type="protein sequence ID" value="GJQ15913.1"/>
    <property type="molecule type" value="Genomic_DNA"/>
</dbReference>
<accession>A0A9C7Q3P0</accession>
<comment type="subcellular location">
    <subcellularLocation>
        <location evidence="1">Membrane</location>
        <topology evidence="1">Multi-pass membrane protein</topology>
    </subcellularLocation>
</comment>
<dbReference type="PANTHER" id="PTHR11266:SF17">
    <property type="entry name" value="PROTEIN MPV17"/>
    <property type="match status" value="1"/>
</dbReference>
<evidence type="ECO:0000256" key="6">
    <source>
        <dbReference type="RuleBase" id="RU363053"/>
    </source>
</evidence>
<evidence type="ECO:0000256" key="3">
    <source>
        <dbReference type="ARBA" id="ARBA00022692"/>
    </source>
</evidence>
<evidence type="ECO:0000256" key="1">
    <source>
        <dbReference type="ARBA" id="ARBA00004141"/>
    </source>
</evidence>
<dbReference type="AlphaFoldDB" id="A0A9C7Q3P0"/>
<keyword evidence="3" id="KW-0812">Transmembrane</keyword>
<protein>
    <recommendedName>
        <fullName evidence="9">Peroxisomal membrane MPV17/PMP22-like protein</fullName>
    </recommendedName>
</protein>
<comment type="caution">
    <text evidence="7">The sequence shown here is derived from an EMBL/GenBank/DDBJ whole genome shotgun (WGS) entry which is preliminary data.</text>
</comment>
<comment type="similarity">
    <text evidence="2 6">Belongs to the peroxisomal membrane protein PXMP2/4 family.</text>
</comment>
<name>A0A9C7Q3P0_9RHOD</name>
<dbReference type="OrthoDB" id="430207at2759"/>
<proteinExistence type="inferred from homology"/>
<keyword evidence="5" id="KW-0472">Membrane</keyword>
<evidence type="ECO:0000256" key="2">
    <source>
        <dbReference type="ARBA" id="ARBA00006824"/>
    </source>
</evidence>
<dbReference type="Proteomes" id="UP001061958">
    <property type="component" value="Unassembled WGS sequence"/>
</dbReference>
<dbReference type="InterPro" id="IPR007248">
    <property type="entry name" value="Mpv17_PMP22"/>
</dbReference>
<keyword evidence="4" id="KW-1133">Transmembrane helix</keyword>
<evidence type="ECO:0000313" key="7">
    <source>
        <dbReference type="EMBL" id="GJQ15913.1"/>
    </source>
</evidence>
<reference evidence="7" key="2">
    <citation type="submission" date="2022-01" db="EMBL/GenBank/DDBJ databases">
        <authorList>
            <person name="Hirooka S."/>
            <person name="Miyagishima S.Y."/>
        </authorList>
    </citation>
    <scope>NUCLEOTIDE SEQUENCE</scope>
    <source>
        <strain evidence="7">NBRC 102759</strain>
    </source>
</reference>